<proteinExistence type="predicted"/>
<protein>
    <submittedName>
        <fullName evidence="1">Uncharacterized protein</fullName>
    </submittedName>
</protein>
<accession>A0A0E9VJU3</accession>
<name>A0A0E9VJU3_ANGAN</name>
<evidence type="ECO:0000313" key="1">
    <source>
        <dbReference type="EMBL" id="JAH78399.1"/>
    </source>
</evidence>
<dbReference type="EMBL" id="GBXM01030178">
    <property type="protein sequence ID" value="JAH78399.1"/>
    <property type="molecule type" value="Transcribed_RNA"/>
</dbReference>
<sequence length="15" mass="1777">MPYPRVEPVTFGLRD</sequence>
<reference evidence="1" key="1">
    <citation type="submission" date="2014-11" db="EMBL/GenBank/DDBJ databases">
        <authorList>
            <person name="Amaro Gonzalez C."/>
        </authorList>
    </citation>
    <scope>NUCLEOTIDE SEQUENCE</scope>
</reference>
<organism evidence="1">
    <name type="scientific">Anguilla anguilla</name>
    <name type="common">European freshwater eel</name>
    <name type="synonym">Muraena anguilla</name>
    <dbReference type="NCBI Taxonomy" id="7936"/>
    <lineage>
        <taxon>Eukaryota</taxon>
        <taxon>Metazoa</taxon>
        <taxon>Chordata</taxon>
        <taxon>Craniata</taxon>
        <taxon>Vertebrata</taxon>
        <taxon>Euteleostomi</taxon>
        <taxon>Actinopterygii</taxon>
        <taxon>Neopterygii</taxon>
        <taxon>Teleostei</taxon>
        <taxon>Anguilliformes</taxon>
        <taxon>Anguillidae</taxon>
        <taxon>Anguilla</taxon>
    </lineage>
</organism>
<reference evidence="1" key="2">
    <citation type="journal article" date="2015" name="Fish Shellfish Immunol.">
        <title>Early steps in the European eel (Anguilla anguilla)-Vibrio vulnificus interaction in the gills: Role of the RtxA13 toxin.</title>
        <authorList>
            <person name="Callol A."/>
            <person name="Pajuelo D."/>
            <person name="Ebbesson L."/>
            <person name="Teles M."/>
            <person name="MacKenzie S."/>
            <person name="Amaro C."/>
        </authorList>
    </citation>
    <scope>NUCLEOTIDE SEQUENCE</scope>
</reference>